<dbReference type="STRING" id="356660.SAMN05444336_103416"/>
<evidence type="ECO:0000256" key="5">
    <source>
        <dbReference type="ARBA" id="ARBA00023163"/>
    </source>
</evidence>
<evidence type="ECO:0000259" key="7">
    <source>
        <dbReference type="PROSITE" id="PS50110"/>
    </source>
</evidence>
<sequence length="129" mass="13957">MAAKRVLIAEDEPHIVESLRFILAREGLSISAAGDGETACREASETRPDLVILDVMLPRLNGFEVLRRLRADPGLTGLPVIMLTAKGQAQDRRTAEEIGADAFITKPFSNRDVVAQVLRLVGAGPAEPR</sequence>
<feature type="modified residue" description="4-aspartylphosphate" evidence="6">
    <location>
        <position position="54"/>
    </location>
</feature>
<keyword evidence="5" id="KW-0804">Transcription</keyword>
<dbReference type="PROSITE" id="PS50110">
    <property type="entry name" value="RESPONSE_REGULATORY"/>
    <property type="match status" value="1"/>
</dbReference>
<dbReference type="FunFam" id="3.40.50.2300:FF:000001">
    <property type="entry name" value="DNA-binding response regulator PhoB"/>
    <property type="match status" value="1"/>
</dbReference>
<evidence type="ECO:0000256" key="6">
    <source>
        <dbReference type="PROSITE-ProRule" id="PRU00169"/>
    </source>
</evidence>
<name>A0A1H2Z8Y8_9RHOB</name>
<keyword evidence="9" id="KW-1185">Reference proteome</keyword>
<dbReference type="SUPFAM" id="SSF52172">
    <property type="entry name" value="CheY-like"/>
    <property type="match status" value="1"/>
</dbReference>
<keyword evidence="3" id="KW-0805">Transcription regulation</keyword>
<dbReference type="InterPro" id="IPR050595">
    <property type="entry name" value="Bact_response_regulator"/>
</dbReference>
<dbReference type="Pfam" id="PF00072">
    <property type="entry name" value="Response_reg"/>
    <property type="match status" value="1"/>
</dbReference>
<keyword evidence="2" id="KW-0902">Two-component regulatory system</keyword>
<proteinExistence type="predicted"/>
<dbReference type="RefSeq" id="WP_092681833.1">
    <property type="nucleotide sequence ID" value="NZ_FNMZ01000003.1"/>
</dbReference>
<dbReference type="EMBL" id="FNMZ01000003">
    <property type="protein sequence ID" value="SDX13973.1"/>
    <property type="molecule type" value="Genomic_DNA"/>
</dbReference>
<protein>
    <submittedName>
        <fullName evidence="8">Response regulator receiver domain-containing protein</fullName>
    </submittedName>
</protein>
<dbReference type="InterPro" id="IPR001789">
    <property type="entry name" value="Sig_transdc_resp-reg_receiver"/>
</dbReference>
<keyword evidence="4" id="KW-0238">DNA-binding</keyword>
<evidence type="ECO:0000313" key="8">
    <source>
        <dbReference type="EMBL" id="SDX13973.1"/>
    </source>
</evidence>
<gene>
    <name evidence="8" type="ORF">SAMN05444336_103416</name>
</gene>
<evidence type="ECO:0000256" key="1">
    <source>
        <dbReference type="ARBA" id="ARBA00022553"/>
    </source>
</evidence>
<evidence type="ECO:0000313" key="9">
    <source>
        <dbReference type="Proteomes" id="UP000199118"/>
    </source>
</evidence>
<organism evidence="8 9">
    <name type="scientific">Albimonas donghaensis</name>
    <dbReference type="NCBI Taxonomy" id="356660"/>
    <lineage>
        <taxon>Bacteria</taxon>
        <taxon>Pseudomonadati</taxon>
        <taxon>Pseudomonadota</taxon>
        <taxon>Alphaproteobacteria</taxon>
        <taxon>Rhodobacterales</taxon>
        <taxon>Paracoccaceae</taxon>
        <taxon>Albimonas</taxon>
    </lineage>
</organism>
<dbReference type="OrthoDB" id="9801602at2"/>
<dbReference type="Proteomes" id="UP000199118">
    <property type="component" value="Unassembled WGS sequence"/>
</dbReference>
<accession>A0A1H2Z8Y8</accession>
<reference evidence="8 9" key="1">
    <citation type="submission" date="2016-10" db="EMBL/GenBank/DDBJ databases">
        <authorList>
            <person name="de Groot N.N."/>
        </authorList>
    </citation>
    <scope>NUCLEOTIDE SEQUENCE [LARGE SCALE GENOMIC DNA]</scope>
    <source>
        <strain evidence="8 9">DSM 17890</strain>
    </source>
</reference>
<keyword evidence="1 6" id="KW-0597">Phosphoprotein</keyword>
<dbReference type="InterPro" id="IPR011006">
    <property type="entry name" value="CheY-like_superfamily"/>
</dbReference>
<dbReference type="GO" id="GO:0003677">
    <property type="term" value="F:DNA binding"/>
    <property type="evidence" value="ECO:0007669"/>
    <property type="project" value="UniProtKB-KW"/>
</dbReference>
<dbReference type="AlphaFoldDB" id="A0A1H2Z8Y8"/>
<dbReference type="PANTHER" id="PTHR44591">
    <property type="entry name" value="STRESS RESPONSE REGULATOR PROTEIN 1"/>
    <property type="match status" value="1"/>
</dbReference>
<dbReference type="SMART" id="SM00448">
    <property type="entry name" value="REC"/>
    <property type="match status" value="1"/>
</dbReference>
<evidence type="ECO:0000256" key="3">
    <source>
        <dbReference type="ARBA" id="ARBA00023015"/>
    </source>
</evidence>
<dbReference type="PANTHER" id="PTHR44591:SF3">
    <property type="entry name" value="RESPONSE REGULATORY DOMAIN-CONTAINING PROTEIN"/>
    <property type="match status" value="1"/>
</dbReference>
<feature type="domain" description="Response regulatory" evidence="7">
    <location>
        <begin position="5"/>
        <end position="121"/>
    </location>
</feature>
<dbReference type="Gene3D" id="3.40.50.2300">
    <property type="match status" value="1"/>
</dbReference>
<evidence type="ECO:0000256" key="2">
    <source>
        <dbReference type="ARBA" id="ARBA00023012"/>
    </source>
</evidence>
<dbReference type="GO" id="GO:0000160">
    <property type="term" value="P:phosphorelay signal transduction system"/>
    <property type="evidence" value="ECO:0007669"/>
    <property type="project" value="UniProtKB-KW"/>
</dbReference>
<evidence type="ECO:0000256" key="4">
    <source>
        <dbReference type="ARBA" id="ARBA00023125"/>
    </source>
</evidence>